<protein>
    <submittedName>
        <fullName evidence="3">Uncharacterized protein</fullName>
    </submittedName>
</protein>
<dbReference type="Proteomes" id="UP000539538">
    <property type="component" value="Unassembled WGS sequence"/>
</dbReference>
<accession>A0ABR6L9H0</accession>
<feature type="chain" id="PRO_5045556020" evidence="2">
    <location>
        <begin position="20"/>
        <end position="75"/>
    </location>
</feature>
<keyword evidence="2" id="KW-0732">Signal</keyword>
<dbReference type="EMBL" id="JACHOT010000015">
    <property type="protein sequence ID" value="MBB4653438.1"/>
    <property type="molecule type" value="Genomic_DNA"/>
</dbReference>
<gene>
    <name evidence="3" type="ORF">GGQ99_005229</name>
</gene>
<feature type="signal peptide" evidence="2">
    <location>
        <begin position="1"/>
        <end position="19"/>
    </location>
</feature>
<evidence type="ECO:0000313" key="4">
    <source>
        <dbReference type="Proteomes" id="UP000539538"/>
    </source>
</evidence>
<organism evidence="3 4">
    <name type="scientific">Aminobacter niigataensis</name>
    <dbReference type="NCBI Taxonomy" id="83265"/>
    <lineage>
        <taxon>Bacteria</taxon>
        <taxon>Pseudomonadati</taxon>
        <taxon>Pseudomonadota</taxon>
        <taxon>Alphaproteobacteria</taxon>
        <taxon>Hyphomicrobiales</taxon>
        <taxon>Phyllobacteriaceae</taxon>
        <taxon>Aminobacter</taxon>
    </lineage>
</organism>
<feature type="region of interest" description="Disordered" evidence="1">
    <location>
        <begin position="55"/>
        <end position="75"/>
    </location>
</feature>
<keyword evidence="4" id="KW-1185">Reference proteome</keyword>
<evidence type="ECO:0000256" key="2">
    <source>
        <dbReference type="SAM" id="SignalP"/>
    </source>
</evidence>
<comment type="caution">
    <text evidence="3">The sequence shown here is derived from an EMBL/GenBank/DDBJ whole genome shotgun (WGS) entry which is preliminary data.</text>
</comment>
<reference evidence="3 4" key="1">
    <citation type="submission" date="2020-08" db="EMBL/GenBank/DDBJ databases">
        <title>Genomic Encyclopedia of Type Strains, Phase IV (KMG-IV): sequencing the most valuable type-strain genomes for metagenomic binning, comparative biology and taxonomic classification.</title>
        <authorList>
            <person name="Goeker M."/>
        </authorList>
    </citation>
    <scope>NUCLEOTIDE SEQUENCE [LARGE SCALE GENOMIC DNA]</scope>
    <source>
        <strain evidence="3 4">DSM 7050</strain>
    </source>
</reference>
<proteinExistence type="predicted"/>
<evidence type="ECO:0000313" key="3">
    <source>
        <dbReference type="EMBL" id="MBB4653438.1"/>
    </source>
</evidence>
<evidence type="ECO:0000256" key="1">
    <source>
        <dbReference type="SAM" id="MobiDB-lite"/>
    </source>
</evidence>
<name>A0ABR6L9H0_9HYPH</name>
<sequence length="75" mass="7921">MLMEQVLGLLALAAVSVFATLPPAIHGATHDHTIGTEIAESARQAGVCLTEGPVRSVPARGEQPAYFPQNQGRRD</sequence>